<name>A0A1U9YPY6_9BACL</name>
<feature type="compositionally biased region" description="Polar residues" evidence="1">
    <location>
        <begin position="146"/>
        <end position="161"/>
    </location>
</feature>
<proteinExistence type="predicted"/>
<reference evidence="2 3" key="1">
    <citation type="submission" date="2017-03" db="EMBL/GenBank/DDBJ databases">
        <title>Paenibacillus larvae genome sequencing.</title>
        <authorList>
            <person name="Dingman D.W."/>
        </authorList>
    </citation>
    <scope>NUCLEOTIDE SEQUENCE [LARGE SCALE GENOMIC DNA]</scope>
    <source>
        <strain evidence="2 3">SAG 10367</strain>
    </source>
</reference>
<protein>
    <submittedName>
        <fullName evidence="2">Uncharacterized protein</fullName>
    </submittedName>
</protein>
<dbReference type="GeneID" id="64217438"/>
<feature type="compositionally biased region" description="Basic and acidic residues" evidence="1">
    <location>
        <begin position="113"/>
        <end position="144"/>
    </location>
</feature>
<dbReference type="AlphaFoldDB" id="A0A1U9YPY6"/>
<dbReference type="Proteomes" id="UP000192727">
    <property type="component" value="Chromosome"/>
</dbReference>
<evidence type="ECO:0000256" key="1">
    <source>
        <dbReference type="SAM" id="MobiDB-lite"/>
    </source>
</evidence>
<organism evidence="2 3">
    <name type="scientific">Paenibacillus larvae subsp. pulvifaciens</name>
    <dbReference type="NCBI Taxonomy" id="1477"/>
    <lineage>
        <taxon>Bacteria</taxon>
        <taxon>Bacillati</taxon>
        <taxon>Bacillota</taxon>
        <taxon>Bacilli</taxon>
        <taxon>Bacillales</taxon>
        <taxon>Paenibacillaceae</taxon>
        <taxon>Paenibacillus</taxon>
    </lineage>
</organism>
<dbReference type="RefSeq" id="WP_077996696.1">
    <property type="nucleotide sequence ID" value="NZ_CP019794.1"/>
</dbReference>
<dbReference type="EMBL" id="CP020557">
    <property type="protein sequence ID" value="ARF68781.1"/>
    <property type="molecule type" value="Genomic_DNA"/>
</dbReference>
<gene>
    <name evidence="2" type="ORF">B7C51_14740</name>
</gene>
<feature type="compositionally biased region" description="Polar residues" evidence="1">
    <location>
        <begin position="92"/>
        <end position="101"/>
    </location>
</feature>
<sequence length="173" mass="19470">MIRWLAGRISRKPESSTIQPSDIRRLETRIQELERLLKETLREQKQAPASVPPPQQTSPPNIHIHTMHVHHATMDSLSFRLDALDIKELSGSLNLGNNFGTNMKKPSPAKSKTTPELHTNQREITESAEKRNNPPTRPERKFSRPELSSPSGTVPITSTASGFKISPVQKDNR</sequence>
<feature type="region of interest" description="Disordered" evidence="1">
    <location>
        <begin position="92"/>
        <end position="173"/>
    </location>
</feature>
<evidence type="ECO:0000313" key="2">
    <source>
        <dbReference type="EMBL" id="ARF68781.1"/>
    </source>
</evidence>
<accession>A0A1U9YPY6</accession>
<feature type="region of interest" description="Disordered" evidence="1">
    <location>
        <begin position="43"/>
        <end position="62"/>
    </location>
</feature>
<evidence type="ECO:0000313" key="3">
    <source>
        <dbReference type="Proteomes" id="UP000192727"/>
    </source>
</evidence>